<dbReference type="PANTHER" id="PTHR32251:SF15">
    <property type="entry name" value="3-OXO-5-ALPHA-STEROID 4-DEHYDROGENASE (DUF1295)"/>
    <property type="match status" value="1"/>
</dbReference>
<feature type="transmembrane region" description="Helical" evidence="1">
    <location>
        <begin position="102"/>
        <end position="121"/>
    </location>
</feature>
<feature type="transmembrane region" description="Helical" evidence="1">
    <location>
        <begin position="228"/>
        <end position="246"/>
    </location>
</feature>
<protein>
    <recommendedName>
        <fullName evidence="4">Steroid 5-alpha reductase C-terminal domain-containing protein</fullName>
    </recommendedName>
</protein>
<evidence type="ECO:0000256" key="1">
    <source>
        <dbReference type="SAM" id="Phobius"/>
    </source>
</evidence>
<organism evidence="2 3">
    <name type="scientific">Allacma fusca</name>
    <dbReference type="NCBI Taxonomy" id="39272"/>
    <lineage>
        <taxon>Eukaryota</taxon>
        <taxon>Metazoa</taxon>
        <taxon>Ecdysozoa</taxon>
        <taxon>Arthropoda</taxon>
        <taxon>Hexapoda</taxon>
        <taxon>Collembola</taxon>
        <taxon>Symphypleona</taxon>
        <taxon>Sminthuridae</taxon>
        <taxon>Allacma</taxon>
    </lineage>
</organism>
<name>A0A8J2NYB8_9HEXA</name>
<sequence length="329" mass="37469">MELPLCGKVSVEKCHSLKAGPSLYRYLSSRRSKHISTIMVYLVDQDNLLTCAIVTVSIQLFFFAIAATFKFDKVTDFAGGTNFAVLALLTLFLAGTYEPRQILVTVLVTVWAFRISGFLLFRVLKLGKDDRFDGKRENFLQFLVFWIFQMLWVFTVSLPVIFVNSSRLISQSSSFPSGWDITGAILFLVGFLCETVADFQKFFFKENPANRGQWCDAGLWSVSRHPNYFGEILLWWGIFTVGISVYKDAEWASLLSPLFTMAILLFLSGLPLLEKMANERYSTNPSYQEYKDSVSPLVPLPTSLYRALPSFMKQSILCDFPFYNKKKSS</sequence>
<dbReference type="GO" id="GO:0016020">
    <property type="term" value="C:membrane"/>
    <property type="evidence" value="ECO:0007669"/>
    <property type="project" value="TreeGrafter"/>
</dbReference>
<dbReference type="AlphaFoldDB" id="A0A8J2NYB8"/>
<feature type="transmembrane region" description="Helical" evidence="1">
    <location>
        <begin position="252"/>
        <end position="273"/>
    </location>
</feature>
<feature type="transmembrane region" description="Helical" evidence="1">
    <location>
        <begin position="77"/>
        <end position="96"/>
    </location>
</feature>
<accession>A0A8J2NYB8</accession>
<keyword evidence="1" id="KW-1133">Transmembrane helix</keyword>
<keyword evidence="1" id="KW-0472">Membrane</keyword>
<dbReference type="InterPro" id="IPR010721">
    <property type="entry name" value="UstE-like"/>
</dbReference>
<keyword evidence="3" id="KW-1185">Reference proteome</keyword>
<comment type="caution">
    <text evidence="2">The sequence shown here is derived from an EMBL/GenBank/DDBJ whole genome shotgun (WGS) entry which is preliminary data.</text>
</comment>
<dbReference type="EMBL" id="CAJVCH010058217">
    <property type="protein sequence ID" value="CAG7719055.1"/>
    <property type="molecule type" value="Genomic_DNA"/>
</dbReference>
<evidence type="ECO:0008006" key="4">
    <source>
        <dbReference type="Google" id="ProtNLM"/>
    </source>
</evidence>
<feature type="transmembrane region" description="Helical" evidence="1">
    <location>
        <begin position="47"/>
        <end position="65"/>
    </location>
</feature>
<evidence type="ECO:0000313" key="3">
    <source>
        <dbReference type="Proteomes" id="UP000708208"/>
    </source>
</evidence>
<dbReference type="Proteomes" id="UP000708208">
    <property type="component" value="Unassembled WGS sequence"/>
</dbReference>
<reference evidence="2" key="1">
    <citation type="submission" date="2021-06" db="EMBL/GenBank/DDBJ databases">
        <authorList>
            <person name="Hodson N. C."/>
            <person name="Mongue J. A."/>
            <person name="Jaron S. K."/>
        </authorList>
    </citation>
    <scope>NUCLEOTIDE SEQUENCE</scope>
</reference>
<feature type="transmembrane region" description="Helical" evidence="1">
    <location>
        <begin position="142"/>
        <end position="163"/>
    </location>
</feature>
<keyword evidence="1" id="KW-0812">Transmembrane</keyword>
<dbReference type="Pfam" id="PF06966">
    <property type="entry name" value="DUF1295"/>
    <property type="match status" value="1"/>
</dbReference>
<dbReference type="PROSITE" id="PS50244">
    <property type="entry name" value="S5A_REDUCTASE"/>
    <property type="match status" value="1"/>
</dbReference>
<dbReference type="OrthoDB" id="67965at2759"/>
<gene>
    <name evidence="2" type="ORF">AFUS01_LOCUS8397</name>
</gene>
<dbReference type="PANTHER" id="PTHR32251">
    <property type="entry name" value="3-OXO-5-ALPHA-STEROID 4-DEHYDROGENASE"/>
    <property type="match status" value="1"/>
</dbReference>
<evidence type="ECO:0000313" key="2">
    <source>
        <dbReference type="EMBL" id="CAG7719055.1"/>
    </source>
</evidence>
<proteinExistence type="predicted"/>